<dbReference type="Gene3D" id="2.60.120.260">
    <property type="entry name" value="Galactose-binding domain-like"/>
    <property type="match status" value="2"/>
</dbReference>
<dbReference type="PANTHER" id="PTHR23421">
    <property type="entry name" value="BETA-GALACTOSIDASE RELATED"/>
    <property type="match status" value="1"/>
</dbReference>
<feature type="non-terminal residue" evidence="6">
    <location>
        <position position="1"/>
    </location>
</feature>
<dbReference type="InterPro" id="IPR001944">
    <property type="entry name" value="Glycoside_Hdrlase_35"/>
</dbReference>
<evidence type="ECO:0000256" key="3">
    <source>
        <dbReference type="ARBA" id="ARBA00023295"/>
    </source>
</evidence>
<dbReference type="Pfam" id="PF01301">
    <property type="entry name" value="Glyco_hydro_35"/>
    <property type="match status" value="1"/>
</dbReference>
<evidence type="ECO:0000256" key="5">
    <source>
        <dbReference type="RuleBase" id="RU003679"/>
    </source>
</evidence>
<dbReference type="PIRSF" id="PIRSF006336">
    <property type="entry name" value="B-gal"/>
    <property type="match status" value="1"/>
</dbReference>
<dbReference type="InterPro" id="IPR031330">
    <property type="entry name" value="Gly_Hdrlase_35_cat"/>
</dbReference>
<dbReference type="InterPro" id="IPR008979">
    <property type="entry name" value="Galactose-bd-like_sf"/>
</dbReference>
<dbReference type="PROSITE" id="PS01182">
    <property type="entry name" value="GLYCOSYL_HYDROL_F35"/>
    <property type="match status" value="1"/>
</dbReference>
<organism evidence="6">
    <name type="scientific">Dendroctonus ponderosae</name>
    <name type="common">Mountain pine beetle</name>
    <dbReference type="NCBI Taxonomy" id="77166"/>
    <lineage>
        <taxon>Eukaryota</taxon>
        <taxon>Metazoa</taxon>
        <taxon>Ecdysozoa</taxon>
        <taxon>Arthropoda</taxon>
        <taxon>Hexapoda</taxon>
        <taxon>Insecta</taxon>
        <taxon>Pterygota</taxon>
        <taxon>Neoptera</taxon>
        <taxon>Endopterygota</taxon>
        <taxon>Coleoptera</taxon>
        <taxon>Polyphaga</taxon>
        <taxon>Cucujiformia</taxon>
        <taxon>Curculionidae</taxon>
        <taxon>Scolytinae</taxon>
        <taxon>Dendroctonus</taxon>
    </lineage>
</organism>
<dbReference type="GO" id="GO:0004565">
    <property type="term" value="F:beta-galactosidase activity"/>
    <property type="evidence" value="ECO:0007669"/>
    <property type="project" value="UniProtKB-EC"/>
</dbReference>
<gene>
    <name evidence="6" type="ORF">YQE_08813</name>
</gene>
<dbReference type="EMBL" id="KB741037">
    <property type="protein sequence ID" value="ENN74696.1"/>
    <property type="molecule type" value="Genomic_DNA"/>
</dbReference>
<proteinExistence type="inferred from homology"/>
<keyword evidence="2 4" id="KW-0378">Hydrolase</keyword>
<dbReference type="GO" id="GO:0005975">
    <property type="term" value="P:carbohydrate metabolic process"/>
    <property type="evidence" value="ECO:0007669"/>
    <property type="project" value="InterPro"/>
</dbReference>
<evidence type="ECO:0000256" key="2">
    <source>
        <dbReference type="ARBA" id="ARBA00022801"/>
    </source>
</evidence>
<evidence type="ECO:0000256" key="1">
    <source>
        <dbReference type="ARBA" id="ARBA00009809"/>
    </source>
</evidence>
<dbReference type="InterPro" id="IPR019801">
    <property type="entry name" value="Glyco_hydro_35_CS"/>
</dbReference>
<comment type="similarity">
    <text evidence="1 5">Belongs to the glycosyl hydrolase 35 family.</text>
</comment>
<dbReference type="InterPro" id="IPR048913">
    <property type="entry name" value="BetaGal_gal-bd"/>
</dbReference>
<dbReference type="InterPro" id="IPR048912">
    <property type="entry name" value="BetaGal1-like_ABD1"/>
</dbReference>
<name>N6U248_DENPD</name>
<comment type="catalytic activity">
    <reaction evidence="4">
        <text>Hydrolysis of terminal non-reducing beta-D-galactose residues in beta-D-galactosides.</text>
        <dbReference type="EC" id="3.2.1.23"/>
    </reaction>
</comment>
<evidence type="ECO:0000313" key="6">
    <source>
        <dbReference type="EMBL" id="ENN74696.1"/>
    </source>
</evidence>
<dbReference type="SUPFAM" id="SSF49785">
    <property type="entry name" value="Galactose-binding domain-like"/>
    <property type="match status" value="1"/>
</dbReference>
<dbReference type="InterPro" id="IPR017853">
    <property type="entry name" value="GH"/>
</dbReference>
<dbReference type="HOGENOM" id="CLU_007853_7_2_1"/>
<dbReference type="AlphaFoldDB" id="N6U248"/>
<dbReference type="Pfam" id="PF21467">
    <property type="entry name" value="BetaGal_gal-bd"/>
    <property type="match status" value="1"/>
</dbReference>
<dbReference type="OrthoDB" id="1657402at2759"/>
<dbReference type="PRINTS" id="PR00742">
    <property type="entry name" value="GLHYDRLASE35"/>
</dbReference>
<dbReference type="Gene3D" id="3.20.20.80">
    <property type="entry name" value="Glycosidases"/>
    <property type="match status" value="1"/>
</dbReference>
<dbReference type="OMA" id="FYVEWSS"/>
<dbReference type="InterPro" id="IPR026283">
    <property type="entry name" value="B-gal_1-like"/>
</dbReference>
<reference evidence="6" key="1">
    <citation type="journal article" date="2013" name="Genome Biol.">
        <title>Draft genome of the mountain pine beetle, Dendroctonus ponderosae Hopkins, a major forest pest.</title>
        <authorList>
            <person name="Keeling C.I."/>
            <person name="Yuen M.M."/>
            <person name="Liao N.Y."/>
            <person name="Docking T.R."/>
            <person name="Chan S.K."/>
            <person name="Taylor G.A."/>
            <person name="Palmquist D.L."/>
            <person name="Jackman S.D."/>
            <person name="Nguyen A."/>
            <person name="Li M."/>
            <person name="Henderson H."/>
            <person name="Janes J.K."/>
            <person name="Zhao Y."/>
            <person name="Pandoh P."/>
            <person name="Moore R."/>
            <person name="Sperling F.A."/>
            <person name="Huber D.P."/>
            <person name="Birol I."/>
            <person name="Jones S.J."/>
            <person name="Bohlmann J."/>
        </authorList>
    </citation>
    <scope>NUCLEOTIDE SEQUENCE</scope>
</reference>
<dbReference type="SUPFAM" id="SSF51445">
    <property type="entry name" value="(Trans)glycosidases"/>
    <property type="match status" value="1"/>
</dbReference>
<protein>
    <recommendedName>
        <fullName evidence="4">Beta-galactosidase</fullName>
        <ecNumber evidence="4">3.2.1.23</ecNumber>
    </recommendedName>
</protein>
<dbReference type="Pfam" id="PF21317">
    <property type="entry name" value="BetaGal_ABD_1"/>
    <property type="match status" value="1"/>
</dbReference>
<sequence length="678" mass="76762">MALSAGFTASLPTNYEYYTSTGINSGLNANQSFFTLNDKLIKIYSGAMHYFRVPRPYWRDRLRKIRAAGLNTVETYVPWNLHEPENGKFDFGEGGSEFEDFLHLEEFLNAAKEEDLFVILRTGPYICSEYNSGGFPSWLLREKPMGFRTSEENYMKFVTRFFNVVLTLLAAFQFQLGGPVIAFQVENEYGNLENGAAFQPDKVYMEELRQLFLKNGIVELLTSADSPLWKGTSGRTNNETNTQIDFQFFNNQSGTLPGELFQTANFGDNAVNQLNKLEEFQPGRPLMVMEYWIGWFDNVGGEHSVKSDEDSRRVLEDIFSKNASFNAYMFHGGTNFWFNNGANLDNDLMDNSGYTAITTSYDYDAPISESGGYRNKYFIVKELVAADNPVQTLTPEAPEYIEPLAYESSRIEQFLPLRTLLEENSPISIRSEQLLPMEMLDINDGSGQNNGYIVYQKDNVDLEENSVLTIEGNVCDTVLVLVDGDLVAPTKLSSLADLDGFGYWRLKDSSVQINEEPKFQSTITLLVENMGRVHGAGIYQYNHTFKGLWQGNVTINQRNIYDWEVVPLELKKQWINELKGWSEFSTESSGPGMYKATLSILEEPRDTYIDTRGWGKGMVFVNGFALGRYAAIGPQFALYLPAPFLVNGDNSIIFFEHFSAPADGLIAYTDEQIFINPT</sequence>
<keyword evidence="3 4" id="KW-0326">Glycosidase</keyword>
<accession>N6U248</accession>
<evidence type="ECO:0000256" key="4">
    <source>
        <dbReference type="RuleBase" id="RU000675"/>
    </source>
</evidence>
<dbReference type="FunFam" id="2.60.120.260:FF:000049">
    <property type="entry name" value="Beta-galactosidase"/>
    <property type="match status" value="1"/>
</dbReference>
<dbReference type="EC" id="3.2.1.23" evidence="4"/>